<sequence length="250" mass="26108">MSLANELAVVTGSSRGLGLAIAAALRAEGAHVVINYVQSQAAAEAAAKSLDAIAIRADVKEPAQVQALFDSAREHYGRSVSIVVNNAVEYKFNGDRRSKLQDISYDEFGSQFRTTIEGALNTTKAAISGFKQLGHGRIINIGTNLVQNPVVPYHDYTAAKGALLALTHTTAAELGPMNVTCNLVAGGLLRTTDASAATPEAVFEQIAAITPLRKVTSPEELAGAVVFFAGPLSRAVTGQQIVVDGGLCMT</sequence>
<dbReference type="InterPro" id="IPR036291">
    <property type="entry name" value="NAD(P)-bd_dom_sf"/>
</dbReference>
<keyword evidence="3" id="KW-0521">NADP</keyword>
<evidence type="ECO:0000256" key="1">
    <source>
        <dbReference type="ARBA" id="ARBA00006484"/>
    </source>
</evidence>
<keyword evidence="6" id="KW-1185">Reference proteome</keyword>
<gene>
    <name evidence="5" type="ORF">AMS68_006183</name>
</gene>
<dbReference type="PANTHER" id="PTHR42879">
    <property type="entry name" value="3-OXOACYL-(ACYL-CARRIER-PROTEIN) REDUCTASE"/>
    <property type="match status" value="1"/>
</dbReference>
<dbReference type="AlphaFoldDB" id="A0A6H0Y157"/>
<evidence type="ECO:0000313" key="5">
    <source>
        <dbReference type="EMBL" id="QIX00666.1"/>
    </source>
</evidence>
<dbReference type="OrthoDB" id="5840532at2759"/>
<evidence type="ECO:0000256" key="4">
    <source>
        <dbReference type="ARBA" id="ARBA00048508"/>
    </source>
</evidence>
<dbReference type="Proteomes" id="UP000503462">
    <property type="component" value="Chromosome 4"/>
</dbReference>
<comment type="catalytic activity">
    <reaction evidence="4">
        <text>a (3R)-hydroxyacyl-[ACP] + NADP(+) = a 3-oxoacyl-[ACP] + NADPH + H(+)</text>
        <dbReference type="Rhea" id="RHEA:17397"/>
        <dbReference type="Rhea" id="RHEA-COMP:9916"/>
        <dbReference type="Rhea" id="RHEA-COMP:9945"/>
        <dbReference type="ChEBI" id="CHEBI:15378"/>
        <dbReference type="ChEBI" id="CHEBI:57783"/>
        <dbReference type="ChEBI" id="CHEBI:58349"/>
        <dbReference type="ChEBI" id="CHEBI:78776"/>
        <dbReference type="ChEBI" id="CHEBI:78827"/>
        <dbReference type="EC" id="1.1.1.100"/>
    </reaction>
</comment>
<name>A0A6H0Y157_9PEZI</name>
<dbReference type="Pfam" id="PF13561">
    <property type="entry name" value="adh_short_C2"/>
    <property type="match status" value="1"/>
</dbReference>
<evidence type="ECO:0000256" key="2">
    <source>
        <dbReference type="ARBA" id="ARBA00012948"/>
    </source>
</evidence>
<accession>A0A6H0Y157</accession>
<dbReference type="NCBIfam" id="NF006393">
    <property type="entry name" value="PRK08642.1"/>
    <property type="match status" value="1"/>
</dbReference>
<dbReference type="PANTHER" id="PTHR42879:SF2">
    <property type="entry name" value="3-OXOACYL-[ACYL-CARRIER-PROTEIN] REDUCTASE FABG"/>
    <property type="match status" value="1"/>
</dbReference>
<dbReference type="SUPFAM" id="SSF51735">
    <property type="entry name" value="NAD(P)-binding Rossmann-fold domains"/>
    <property type="match status" value="1"/>
</dbReference>
<dbReference type="InterPro" id="IPR050259">
    <property type="entry name" value="SDR"/>
</dbReference>
<dbReference type="GO" id="GO:0004316">
    <property type="term" value="F:3-oxoacyl-[acyl-carrier-protein] reductase (NADPH) activity"/>
    <property type="evidence" value="ECO:0007669"/>
    <property type="project" value="UniProtKB-EC"/>
</dbReference>
<comment type="similarity">
    <text evidence="1">Belongs to the short-chain dehydrogenases/reductases (SDR) family.</text>
</comment>
<organism evidence="5 6">
    <name type="scientific">Peltaster fructicola</name>
    <dbReference type="NCBI Taxonomy" id="286661"/>
    <lineage>
        <taxon>Eukaryota</taxon>
        <taxon>Fungi</taxon>
        <taxon>Dikarya</taxon>
        <taxon>Ascomycota</taxon>
        <taxon>Pezizomycotina</taxon>
        <taxon>Dothideomycetes</taxon>
        <taxon>Dothideomycetes incertae sedis</taxon>
        <taxon>Peltaster</taxon>
    </lineage>
</organism>
<reference evidence="5 6" key="1">
    <citation type="journal article" date="2016" name="Sci. Rep.">
        <title>Peltaster fructicola genome reveals evolution from an invasive phytopathogen to an ectophytic parasite.</title>
        <authorList>
            <person name="Xu C."/>
            <person name="Chen H."/>
            <person name="Gleason M.L."/>
            <person name="Xu J.R."/>
            <person name="Liu H."/>
            <person name="Zhang R."/>
            <person name="Sun G."/>
        </authorList>
    </citation>
    <scope>NUCLEOTIDE SEQUENCE [LARGE SCALE GENOMIC DNA]</scope>
    <source>
        <strain evidence="5 6">LNHT1506</strain>
    </source>
</reference>
<dbReference type="Gene3D" id="3.40.50.720">
    <property type="entry name" value="NAD(P)-binding Rossmann-like Domain"/>
    <property type="match status" value="1"/>
</dbReference>
<proteinExistence type="inferred from homology"/>
<dbReference type="EC" id="1.1.1.100" evidence="2"/>
<dbReference type="EMBL" id="CP051142">
    <property type="protein sequence ID" value="QIX00666.1"/>
    <property type="molecule type" value="Genomic_DNA"/>
</dbReference>
<dbReference type="InterPro" id="IPR002347">
    <property type="entry name" value="SDR_fam"/>
</dbReference>
<dbReference type="PRINTS" id="PR00080">
    <property type="entry name" value="SDRFAMILY"/>
</dbReference>
<dbReference type="PRINTS" id="PR00081">
    <property type="entry name" value="GDHRDH"/>
</dbReference>
<dbReference type="FunFam" id="3.40.50.720:FF:000084">
    <property type="entry name" value="Short-chain dehydrogenase reductase"/>
    <property type="match status" value="1"/>
</dbReference>
<protein>
    <recommendedName>
        <fullName evidence="2">3-oxoacyl-[acyl-carrier-protein] reductase</fullName>
        <ecNumber evidence="2">1.1.1.100</ecNumber>
    </recommendedName>
</protein>
<evidence type="ECO:0000313" key="6">
    <source>
        <dbReference type="Proteomes" id="UP000503462"/>
    </source>
</evidence>
<evidence type="ECO:0000256" key="3">
    <source>
        <dbReference type="ARBA" id="ARBA00022857"/>
    </source>
</evidence>